<proteinExistence type="predicted"/>
<dbReference type="VEuPathDB" id="VectorBase:PPAPM1_002269"/>
<dbReference type="SMART" id="SM00494">
    <property type="entry name" value="ChtBD2"/>
    <property type="match status" value="1"/>
</dbReference>
<dbReference type="GO" id="GO:0008061">
    <property type="term" value="F:chitin binding"/>
    <property type="evidence" value="ECO:0007669"/>
    <property type="project" value="InterPro"/>
</dbReference>
<dbReference type="Pfam" id="PF01607">
    <property type="entry name" value="CBM_14"/>
    <property type="match status" value="1"/>
</dbReference>
<dbReference type="AlphaFoldDB" id="A0A1B0D6Q9"/>
<evidence type="ECO:0000313" key="2">
    <source>
        <dbReference type="Proteomes" id="UP000092462"/>
    </source>
</evidence>
<name>A0A1B0D6Q9_PHLPP</name>
<keyword evidence="2" id="KW-1185">Reference proteome</keyword>
<dbReference type="InterPro" id="IPR036508">
    <property type="entry name" value="Chitin-bd_dom_sf"/>
</dbReference>
<dbReference type="SUPFAM" id="SSF57625">
    <property type="entry name" value="Invertebrate chitin-binding proteins"/>
    <property type="match status" value="1"/>
</dbReference>
<sequence>MKGYTLVLCLALAAPIVLANIREQCEEGNLSPGYYPHSTYCNKFYSCVFETIYEHTCVTPFLWNNDIQNCDYPENVDCGDLVIPQKRKDGVDEEELPQTAQGTPCTQGCPCAQGCVGADENTPDAQEAVVVAVLEPKAVALSRIHSNHALKFLDRHQVPVLVDVTPVIMTMTLPDLLCLDKHPVPVLVDVTPVIVTMTFLALLYPLTSSTEWLKLFCHHVLADAKTARDVNPAMSNVLNSDLSKLLAGAQFHQFRTL</sequence>
<reference evidence="1" key="1">
    <citation type="submission" date="2022-08" db="UniProtKB">
        <authorList>
            <consortium name="EnsemblMetazoa"/>
        </authorList>
    </citation>
    <scope>IDENTIFICATION</scope>
    <source>
        <strain evidence="1">Israel</strain>
    </source>
</reference>
<dbReference type="VEuPathDB" id="VectorBase:PPAI003168"/>
<evidence type="ECO:0000313" key="1">
    <source>
        <dbReference type="EnsemblMetazoa" id="PPAI003168-PA"/>
    </source>
</evidence>
<accession>A0A1B0D6Q9</accession>
<dbReference type="EnsemblMetazoa" id="PPAI003168-RA">
    <property type="protein sequence ID" value="PPAI003168-PA"/>
    <property type="gene ID" value="PPAI003168"/>
</dbReference>
<protein>
    <submittedName>
        <fullName evidence="1">Uncharacterized protein</fullName>
    </submittedName>
</protein>
<dbReference type="InterPro" id="IPR002557">
    <property type="entry name" value="Chitin-bd_dom"/>
</dbReference>
<dbReference type="GO" id="GO:0005576">
    <property type="term" value="C:extracellular region"/>
    <property type="evidence" value="ECO:0007669"/>
    <property type="project" value="InterPro"/>
</dbReference>
<dbReference type="PROSITE" id="PS50940">
    <property type="entry name" value="CHIT_BIND_II"/>
    <property type="match status" value="1"/>
</dbReference>
<organism evidence="1 2">
    <name type="scientific">Phlebotomus papatasi</name>
    <name type="common">Sandfly</name>
    <dbReference type="NCBI Taxonomy" id="29031"/>
    <lineage>
        <taxon>Eukaryota</taxon>
        <taxon>Metazoa</taxon>
        <taxon>Ecdysozoa</taxon>
        <taxon>Arthropoda</taxon>
        <taxon>Hexapoda</taxon>
        <taxon>Insecta</taxon>
        <taxon>Pterygota</taxon>
        <taxon>Neoptera</taxon>
        <taxon>Endopterygota</taxon>
        <taxon>Diptera</taxon>
        <taxon>Nematocera</taxon>
        <taxon>Psychodoidea</taxon>
        <taxon>Psychodidae</taxon>
        <taxon>Phlebotomus</taxon>
        <taxon>Phlebotomus</taxon>
    </lineage>
</organism>
<dbReference type="Proteomes" id="UP000092462">
    <property type="component" value="Unassembled WGS sequence"/>
</dbReference>
<dbReference type="EMBL" id="AJVK01026158">
    <property type="status" value="NOT_ANNOTATED_CDS"/>
    <property type="molecule type" value="Genomic_DNA"/>
</dbReference>
<dbReference type="Gene3D" id="2.170.140.10">
    <property type="entry name" value="Chitin binding domain"/>
    <property type="match status" value="1"/>
</dbReference>